<dbReference type="PANTHER" id="PTHR11001">
    <property type="entry name" value="MITOCHONDRIAL FISSION PROCESS PROTEIN 1"/>
    <property type="match status" value="1"/>
</dbReference>
<evidence type="ECO:0000313" key="5">
    <source>
        <dbReference type="Proteomes" id="UP001497382"/>
    </source>
</evidence>
<dbReference type="GO" id="GO:0006450">
    <property type="term" value="P:regulation of translational fidelity"/>
    <property type="evidence" value="ECO:0007669"/>
    <property type="project" value="InterPro"/>
</dbReference>
<comment type="similarity">
    <text evidence="1">Belongs to the MTFP1 family.</text>
</comment>
<dbReference type="InterPro" id="IPR019560">
    <property type="entry name" value="Mitochondrial_18_kDa_protein"/>
</dbReference>
<dbReference type="SUPFAM" id="SSF141000">
    <property type="entry name" value="Glu-tRNAGln amidotransferase C subunit"/>
    <property type="match status" value="1"/>
</dbReference>
<dbReference type="AlphaFoldDB" id="A0AAV2B0V3"/>
<dbReference type="InterPro" id="IPR003837">
    <property type="entry name" value="GatC"/>
</dbReference>
<dbReference type="Proteomes" id="UP001497382">
    <property type="component" value="Unassembled WGS sequence"/>
</dbReference>
<reference evidence="4 5" key="1">
    <citation type="submission" date="2024-04" db="EMBL/GenBank/DDBJ databases">
        <authorList>
            <person name="Rising A."/>
            <person name="Reimegard J."/>
            <person name="Sonavane S."/>
            <person name="Akerstrom W."/>
            <person name="Nylinder S."/>
            <person name="Hedman E."/>
            <person name="Kallberg Y."/>
        </authorList>
    </citation>
    <scope>NUCLEOTIDE SEQUENCE [LARGE SCALE GENOMIC DNA]</scope>
</reference>
<dbReference type="PANTHER" id="PTHR11001:SF2">
    <property type="entry name" value="MITOCHONDRIAL FISSION PROCESS PROTEIN 1"/>
    <property type="match status" value="1"/>
</dbReference>
<accession>A0AAV2B0V3</accession>
<keyword evidence="5" id="KW-1185">Reference proteome</keyword>
<gene>
    <name evidence="4" type="ORF">LARSCL_LOCUS15749</name>
</gene>
<protein>
    <recommendedName>
        <fullName evidence="2">Mitochondrial fission process protein 1</fullName>
    </recommendedName>
    <alternativeName>
        <fullName evidence="3">Mitochondrial 18 kDa protein</fullName>
    </alternativeName>
</protein>
<dbReference type="GO" id="GO:0005739">
    <property type="term" value="C:mitochondrion"/>
    <property type="evidence" value="ECO:0007669"/>
    <property type="project" value="TreeGrafter"/>
</dbReference>
<dbReference type="EMBL" id="CAXIEN010000243">
    <property type="protein sequence ID" value="CAL1289124.1"/>
    <property type="molecule type" value="Genomic_DNA"/>
</dbReference>
<evidence type="ECO:0000256" key="3">
    <source>
        <dbReference type="ARBA" id="ARBA00029631"/>
    </source>
</evidence>
<proteinExistence type="inferred from homology"/>
<dbReference type="InterPro" id="IPR036113">
    <property type="entry name" value="Asp/Glu-ADT_sf_sub_c"/>
</dbReference>
<dbReference type="Pfam" id="PF10558">
    <property type="entry name" value="MTP18"/>
    <property type="match status" value="1"/>
</dbReference>
<evidence type="ECO:0000256" key="2">
    <source>
        <dbReference type="ARBA" id="ARBA00017835"/>
    </source>
</evidence>
<name>A0AAV2B0V3_9ARAC</name>
<evidence type="ECO:0000313" key="4">
    <source>
        <dbReference type="EMBL" id="CAL1289124.1"/>
    </source>
</evidence>
<dbReference type="Pfam" id="PF02686">
    <property type="entry name" value="GatC"/>
    <property type="match status" value="1"/>
</dbReference>
<sequence>MRTALNKFLQYSRHLNQMPSRNFRFSSSLKNVNKDIVESLERLALVDFSTEAGIQRLEQSIKFADKLMEVDTSSVEPVINTVYNWNENLRNDEPTEKSHRKELMDVCPSSEEFYYVAPLGYANEVGESFRALVHVNAVRASYVVAFSYVFADTADKVKKRDKLLDKNDPERNKKLMTSAIDTLVWQTLASVAIPGFTINRLCAASMYLLKKRTKLPSTTRKWTTVAIGLGSIPFIVKPIDHLVDALMNNSFRKWF</sequence>
<dbReference type="NCBIfam" id="TIGR00135">
    <property type="entry name" value="gatC"/>
    <property type="match status" value="1"/>
</dbReference>
<comment type="caution">
    <text evidence="4">The sequence shown here is derived from an EMBL/GenBank/DDBJ whole genome shotgun (WGS) entry which is preliminary data.</text>
</comment>
<dbReference type="GO" id="GO:0000266">
    <property type="term" value="P:mitochondrial fission"/>
    <property type="evidence" value="ECO:0007669"/>
    <property type="project" value="TreeGrafter"/>
</dbReference>
<organism evidence="4 5">
    <name type="scientific">Larinioides sclopetarius</name>
    <dbReference type="NCBI Taxonomy" id="280406"/>
    <lineage>
        <taxon>Eukaryota</taxon>
        <taxon>Metazoa</taxon>
        <taxon>Ecdysozoa</taxon>
        <taxon>Arthropoda</taxon>
        <taxon>Chelicerata</taxon>
        <taxon>Arachnida</taxon>
        <taxon>Araneae</taxon>
        <taxon>Araneomorphae</taxon>
        <taxon>Entelegynae</taxon>
        <taxon>Araneoidea</taxon>
        <taxon>Araneidae</taxon>
        <taxon>Larinioides</taxon>
    </lineage>
</organism>
<evidence type="ECO:0000256" key="1">
    <source>
        <dbReference type="ARBA" id="ARBA00009224"/>
    </source>
</evidence>